<evidence type="ECO:0000313" key="1">
    <source>
        <dbReference type="EMBL" id="AMK16304.1"/>
    </source>
</evidence>
<dbReference type="Proteomes" id="UP000066376">
    <property type="component" value="Chromosome"/>
</dbReference>
<keyword evidence="2" id="KW-1185">Reference proteome</keyword>
<organism evidence="1 2">
    <name type="scientific">Methanobrevibacter olleyae</name>
    <dbReference type="NCBI Taxonomy" id="294671"/>
    <lineage>
        <taxon>Archaea</taxon>
        <taxon>Methanobacteriati</taxon>
        <taxon>Methanobacteriota</taxon>
        <taxon>Methanomada group</taxon>
        <taxon>Methanobacteria</taxon>
        <taxon>Methanobacteriales</taxon>
        <taxon>Methanobacteriaceae</taxon>
        <taxon>Methanobrevibacter</taxon>
    </lineage>
</organism>
<sequence length="160" mass="19316">MMSKRFSLEGESEEICQVADNGEYMGTEEVVDLLNDYREQIIKLTKSRNYWQNKTRIAFKYFDCLSKAIDVAFGEEYLETKEIEERIHELYSKYEETVDEFKIFEKKNETVFEELDIIKLCLMLFDENRIEGECLEIESESIHEIYERILKVMDDYYEEI</sequence>
<dbReference type="STRING" id="294671.YLM1_1749"/>
<evidence type="ECO:0000313" key="2">
    <source>
        <dbReference type="Proteomes" id="UP000066376"/>
    </source>
</evidence>
<accession>A0A126R2N3</accession>
<dbReference type="PATRIC" id="fig|294671.3.peg.1818"/>
<gene>
    <name evidence="1" type="ORF">YLM1_1749</name>
</gene>
<dbReference type="RefSeq" id="WP_067148651.1">
    <property type="nucleotide sequence ID" value="NZ_CP014265.1"/>
</dbReference>
<reference evidence="1 2" key="1">
    <citation type="journal article" date="2016" name="Genome Announc.">
        <title>Draft Genome Sequence of the Rumen Methanogen Methanobrevibacter olleyae YLM1.</title>
        <authorList>
            <person name="Kelly W.J."/>
            <person name="Li D."/>
            <person name="Lambie S.C."/>
            <person name="Cox F."/>
            <person name="Attwood G.T."/>
            <person name="Altermann E."/>
            <person name="Leahy S.C."/>
        </authorList>
    </citation>
    <scope>NUCLEOTIDE SEQUENCE [LARGE SCALE GENOMIC DNA]</scope>
    <source>
        <strain evidence="1 2">YLM1</strain>
    </source>
</reference>
<dbReference type="KEGG" id="mol:YLM1_1749"/>
<reference evidence="2" key="2">
    <citation type="submission" date="2016-02" db="EMBL/GenBank/DDBJ databases">
        <title>The draft genome sequence of the rumen methanogen Methanobrevibacter olleyae YLM1.</title>
        <authorList>
            <consortium name="New Zealand Agricultural Greenhouse Gas Research Centre/Pastoral Greenhouse Gas Research Consortium"/>
            <person name="Kelly W.J."/>
            <person name="Li D."/>
            <person name="Lambie S.C."/>
            <person name="Attwood G.T."/>
            <person name="Altermann E."/>
            <person name="Leahy S.C."/>
        </authorList>
    </citation>
    <scope>NUCLEOTIDE SEQUENCE [LARGE SCALE GENOMIC DNA]</scope>
    <source>
        <strain evidence="2">YLM1</strain>
    </source>
</reference>
<dbReference type="GeneID" id="28490058"/>
<dbReference type="EMBL" id="CP014265">
    <property type="protein sequence ID" value="AMK16304.1"/>
    <property type="molecule type" value="Genomic_DNA"/>
</dbReference>
<proteinExistence type="predicted"/>
<dbReference type="AlphaFoldDB" id="A0A126R2N3"/>
<protein>
    <submittedName>
        <fullName evidence="1">Uncharacterized protein</fullName>
    </submittedName>
</protein>
<name>A0A126R2N3_METOL</name>